<name>A0A8C6S0W1_9GOBI</name>
<dbReference type="PROSITE" id="PS50157">
    <property type="entry name" value="ZINC_FINGER_C2H2_2"/>
    <property type="match status" value="23"/>
</dbReference>
<dbReference type="GO" id="GO:0000981">
    <property type="term" value="F:DNA-binding transcription factor activity, RNA polymerase II-specific"/>
    <property type="evidence" value="ECO:0007669"/>
    <property type="project" value="TreeGrafter"/>
</dbReference>
<reference evidence="13" key="1">
    <citation type="submission" date="2025-08" db="UniProtKB">
        <authorList>
            <consortium name="Ensembl"/>
        </authorList>
    </citation>
    <scope>IDENTIFICATION</scope>
</reference>
<feature type="domain" description="C2H2-type" evidence="12">
    <location>
        <begin position="837"/>
        <end position="864"/>
    </location>
</feature>
<dbReference type="Pfam" id="PF00096">
    <property type="entry name" value="zf-C2H2"/>
    <property type="match status" value="15"/>
</dbReference>
<feature type="region of interest" description="Disordered" evidence="11">
    <location>
        <begin position="1207"/>
        <end position="1235"/>
    </location>
</feature>
<feature type="domain" description="C2H2-type" evidence="12">
    <location>
        <begin position="1061"/>
        <end position="1088"/>
    </location>
</feature>
<feature type="region of interest" description="Disordered" evidence="11">
    <location>
        <begin position="515"/>
        <end position="538"/>
    </location>
</feature>
<dbReference type="Ensembl" id="ENSNMLT00000000135.1">
    <property type="protein sequence ID" value="ENSNMLP00000000108.1"/>
    <property type="gene ID" value="ENSNMLG00000000087.1"/>
</dbReference>
<dbReference type="FunFam" id="3.30.160.60:FF:000446">
    <property type="entry name" value="Zinc finger protein"/>
    <property type="match status" value="1"/>
</dbReference>
<feature type="domain" description="C2H2-type" evidence="12">
    <location>
        <begin position="548"/>
        <end position="575"/>
    </location>
</feature>
<evidence type="ECO:0000256" key="4">
    <source>
        <dbReference type="ARBA" id="ARBA00022771"/>
    </source>
</evidence>
<feature type="domain" description="C2H2-type" evidence="12">
    <location>
        <begin position="496"/>
        <end position="523"/>
    </location>
</feature>
<evidence type="ECO:0000256" key="11">
    <source>
        <dbReference type="SAM" id="MobiDB-lite"/>
    </source>
</evidence>
<dbReference type="PROSITE" id="PS00028">
    <property type="entry name" value="ZINC_FINGER_C2H2_1"/>
    <property type="match status" value="21"/>
</dbReference>
<dbReference type="GO" id="GO:0005634">
    <property type="term" value="C:nucleus"/>
    <property type="evidence" value="ECO:0007669"/>
    <property type="project" value="UniProtKB-SubCell"/>
</dbReference>
<evidence type="ECO:0000256" key="5">
    <source>
        <dbReference type="ARBA" id="ARBA00022833"/>
    </source>
</evidence>
<protein>
    <submittedName>
        <fullName evidence="13">Zinc finger protein 646</fullName>
    </submittedName>
</protein>
<feature type="domain" description="C2H2-type" evidence="12">
    <location>
        <begin position="1010"/>
        <end position="1037"/>
    </location>
</feature>
<keyword evidence="6" id="KW-0805">Transcription regulation</keyword>
<feature type="domain" description="C2H2-type" evidence="12">
    <location>
        <begin position="1122"/>
        <end position="1149"/>
    </location>
</feature>
<dbReference type="SMART" id="SM00355">
    <property type="entry name" value="ZnF_C2H2"/>
    <property type="match status" value="25"/>
</dbReference>
<dbReference type="GO" id="GO:0000978">
    <property type="term" value="F:RNA polymerase II cis-regulatory region sequence-specific DNA binding"/>
    <property type="evidence" value="ECO:0007669"/>
    <property type="project" value="TreeGrafter"/>
</dbReference>
<keyword evidence="3" id="KW-0677">Repeat</keyword>
<dbReference type="Proteomes" id="UP000694523">
    <property type="component" value="Unplaced"/>
</dbReference>
<feature type="domain" description="C2H2-type" evidence="12">
    <location>
        <begin position="915"/>
        <end position="942"/>
    </location>
</feature>
<dbReference type="FunFam" id="3.30.160.60:FF:000065">
    <property type="entry name" value="B-cell CLL/lymphoma 6, member B"/>
    <property type="match status" value="1"/>
</dbReference>
<evidence type="ECO:0000313" key="13">
    <source>
        <dbReference type="Ensembl" id="ENSNMLP00000000108.1"/>
    </source>
</evidence>
<evidence type="ECO:0000256" key="10">
    <source>
        <dbReference type="PROSITE-ProRule" id="PRU00042"/>
    </source>
</evidence>
<keyword evidence="9" id="KW-0539">Nucleus</keyword>
<evidence type="ECO:0000256" key="6">
    <source>
        <dbReference type="ARBA" id="ARBA00023015"/>
    </source>
</evidence>
<evidence type="ECO:0000256" key="2">
    <source>
        <dbReference type="ARBA" id="ARBA00022723"/>
    </source>
</evidence>
<organism evidence="13 14">
    <name type="scientific">Neogobius melanostomus</name>
    <name type="common">round goby</name>
    <dbReference type="NCBI Taxonomy" id="47308"/>
    <lineage>
        <taxon>Eukaryota</taxon>
        <taxon>Metazoa</taxon>
        <taxon>Chordata</taxon>
        <taxon>Craniata</taxon>
        <taxon>Vertebrata</taxon>
        <taxon>Euteleostomi</taxon>
        <taxon>Actinopterygii</taxon>
        <taxon>Neopterygii</taxon>
        <taxon>Teleostei</taxon>
        <taxon>Neoteleostei</taxon>
        <taxon>Acanthomorphata</taxon>
        <taxon>Gobiaria</taxon>
        <taxon>Gobiiformes</taxon>
        <taxon>Gobioidei</taxon>
        <taxon>Gobiidae</taxon>
        <taxon>Benthophilinae</taxon>
        <taxon>Neogobiini</taxon>
        <taxon>Neogobius</taxon>
    </lineage>
</organism>
<accession>A0A8C6S0W1</accession>
<keyword evidence="8" id="KW-0804">Transcription</keyword>
<keyword evidence="2" id="KW-0479">Metal-binding</keyword>
<keyword evidence="5" id="KW-0862">Zinc</keyword>
<evidence type="ECO:0000256" key="9">
    <source>
        <dbReference type="ARBA" id="ARBA00023242"/>
    </source>
</evidence>
<feature type="domain" description="C2H2-type" evidence="12">
    <location>
        <begin position="337"/>
        <end position="364"/>
    </location>
</feature>
<dbReference type="SUPFAM" id="SSF57667">
    <property type="entry name" value="beta-beta-alpha zinc fingers"/>
    <property type="match status" value="14"/>
</dbReference>
<evidence type="ECO:0000256" key="8">
    <source>
        <dbReference type="ARBA" id="ARBA00023163"/>
    </source>
</evidence>
<feature type="domain" description="C2H2-type" evidence="12">
    <location>
        <begin position="782"/>
        <end position="804"/>
    </location>
</feature>
<feature type="domain" description="C2H2-type" evidence="12">
    <location>
        <begin position="943"/>
        <end position="970"/>
    </location>
</feature>
<feature type="compositionally biased region" description="Polar residues" evidence="11">
    <location>
        <begin position="1207"/>
        <end position="1218"/>
    </location>
</feature>
<feature type="compositionally biased region" description="Polar residues" evidence="11">
    <location>
        <begin position="738"/>
        <end position="754"/>
    </location>
</feature>
<evidence type="ECO:0000256" key="1">
    <source>
        <dbReference type="ARBA" id="ARBA00004123"/>
    </source>
</evidence>
<dbReference type="PANTHER" id="PTHR24384">
    <property type="entry name" value="FINGER PUTATIVE TRANSCRIPTION FACTOR FAMILY-RELATED"/>
    <property type="match status" value="1"/>
</dbReference>
<reference evidence="13" key="2">
    <citation type="submission" date="2025-09" db="UniProtKB">
        <authorList>
            <consortium name="Ensembl"/>
        </authorList>
    </citation>
    <scope>IDENTIFICATION</scope>
</reference>
<feature type="domain" description="C2H2-type" evidence="12">
    <location>
        <begin position="674"/>
        <end position="701"/>
    </location>
</feature>
<dbReference type="GO" id="GO:0008270">
    <property type="term" value="F:zinc ion binding"/>
    <property type="evidence" value="ECO:0007669"/>
    <property type="project" value="UniProtKB-KW"/>
</dbReference>
<feature type="domain" description="C2H2-type" evidence="12">
    <location>
        <begin position="115"/>
        <end position="137"/>
    </location>
</feature>
<dbReference type="Pfam" id="PF13894">
    <property type="entry name" value="zf-C2H2_4"/>
    <property type="match status" value="1"/>
</dbReference>
<feature type="domain" description="C2H2-type" evidence="12">
    <location>
        <begin position="34"/>
        <end position="56"/>
    </location>
</feature>
<evidence type="ECO:0000256" key="7">
    <source>
        <dbReference type="ARBA" id="ARBA00023125"/>
    </source>
</evidence>
<dbReference type="Gene3D" id="3.30.160.60">
    <property type="entry name" value="Classic Zinc Finger"/>
    <property type="match status" value="18"/>
</dbReference>
<feature type="domain" description="C2H2-type" evidence="12">
    <location>
        <begin position="888"/>
        <end position="910"/>
    </location>
</feature>
<feature type="domain" description="C2H2-type" evidence="12">
    <location>
        <begin position="1177"/>
        <end position="1204"/>
    </location>
</feature>
<feature type="domain" description="C2H2-type" evidence="12">
    <location>
        <begin position="310"/>
        <end position="332"/>
    </location>
</feature>
<feature type="domain" description="C2H2-type" evidence="12">
    <location>
        <begin position="702"/>
        <end position="729"/>
    </location>
</feature>
<dbReference type="PANTHER" id="PTHR24384:SF189">
    <property type="entry name" value="C2H2-TYPE DOMAIN-CONTAINING PROTEIN-RELATED"/>
    <property type="match status" value="1"/>
</dbReference>
<keyword evidence="14" id="KW-1185">Reference proteome</keyword>
<dbReference type="InterPro" id="IPR050752">
    <property type="entry name" value="C2H2-ZF_domain"/>
</dbReference>
<feature type="domain" description="C2H2-type" evidence="12">
    <location>
        <begin position="61"/>
        <end position="88"/>
    </location>
</feature>
<dbReference type="FunFam" id="3.30.160.60:FF:002353">
    <property type="entry name" value="Zinc finger protein 646"/>
    <property type="match status" value="3"/>
</dbReference>
<evidence type="ECO:0000256" key="3">
    <source>
        <dbReference type="ARBA" id="ARBA00022737"/>
    </source>
</evidence>
<feature type="region of interest" description="Disordered" evidence="11">
    <location>
        <begin position="738"/>
        <end position="779"/>
    </location>
</feature>
<evidence type="ECO:0000313" key="14">
    <source>
        <dbReference type="Proteomes" id="UP000694523"/>
    </source>
</evidence>
<comment type="subcellular location">
    <subcellularLocation>
        <location evidence="1">Nucleus</location>
    </subcellularLocation>
</comment>
<dbReference type="FunFam" id="3.30.160.60:FF:000325">
    <property type="entry name" value="ZFP90 zinc finger protein"/>
    <property type="match status" value="1"/>
</dbReference>
<dbReference type="FunFam" id="3.30.160.60:FF:001345">
    <property type="entry name" value="zinc finger protein 646"/>
    <property type="match status" value="3"/>
</dbReference>
<feature type="domain" description="C2H2-type" evidence="12">
    <location>
        <begin position="970"/>
        <end position="1007"/>
    </location>
</feature>
<dbReference type="AlphaFoldDB" id="A0A8C6S0W1"/>
<feature type="domain" description="C2H2-type" evidence="12">
    <location>
        <begin position="647"/>
        <end position="669"/>
    </location>
</feature>
<evidence type="ECO:0000259" key="12">
    <source>
        <dbReference type="PROSITE" id="PS50157"/>
    </source>
</evidence>
<keyword evidence="4 10" id="KW-0863">Zinc-finger</keyword>
<feature type="domain" description="C2H2-type" evidence="12">
    <location>
        <begin position="809"/>
        <end position="836"/>
    </location>
</feature>
<dbReference type="InterPro" id="IPR013087">
    <property type="entry name" value="Znf_C2H2_type"/>
</dbReference>
<dbReference type="InterPro" id="IPR036236">
    <property type="entry name" value="Znf_C2H2_sf"/>
</dbReference>
<feature type="compositionally biased region" description="Basic and acidic residues" evidence="11">
    <location>
        <begin position="755"/>
        <end position="769"/>
    </location>
</feature>
<feature type="domain" description="C2H2-type" evidence="12">
    <location>
        <begin position="142"/>
        <end position="169"/>
    </location>
</feature>
<sequence>KSTTHGLPWHGSSHYIFLSKDMDMHLQTEEERKFKCDECGRAYRHAGSLANHKKTHDVGIFQCNICGKEHSNPLALKNHLRLHTSQKSILVRNVVKLFIGPCNTQTESNDSDRPFKCDFCDKSYIHQGSLSNHAKTHQTGTFECGVCFKLFNNMAALHNHQRSHKSRGQMNSVVGPHTATSLDQFFPQIQDEPVHFCHFCQVLFSCEEEFQDHVQIHNSSLLHQDEGALYDNSSASSESLLKPASPCAIGHSGSFDLPHEQLSSNGHFYDCSKQDPASLNSAEMGLSTFIAHNTNNTDSTSAVDAEERPYSCDICSKTYRHYGSLVNHKRSHQFGDYQCPICGKRCRHLAAFKNHIRIHKTPRSLRRQDWLSSELLTMDGQQQTLEHNRPHIVGTEHQSASVLDGHLNQDSGHSFGDLVDIKSENCLSVQQDFTGNIFNESNDHLKVCAENSENDLDFNGLNGNYIQKDEFLQNLSDDGLNCTVAEGQEDDDQDFFQCSFCGNRYSSVRDLMTHMEEHTQSHSPPPNSVPSPMSRSEQVKEEDLGNMLICCLCGKSFTDSQDLVNHQLQHSKDHLDNGQNCNTNKCEVKKNDNLICGSCGIFCSSISHLENHECKDQANLSRTKNDKEMKELNNYADTSLVEEERQFKCEECGRSYRHAGSLLNHKKSHKTGLFPCHVCQKSFYNLLALKNHQRYHFDIKRFQCQECGKAYRTQKQLLNHLKGHKKDEVETLIQINESGSDGGMQSLSTNASQDFHSENTQEELKESKATNDSVDSSDERPFACDQCGRTYRHAGSLVNHKNTHKTGEYLCSICNKAYSNQMSLKNHSRIHFAFKRHSCPKCGKKFKSRKQLSGHVCANLKRRRGFRLNRCARASASSDSSSKEERPFKCDICNRNYRHASSLLNHKNTHKTGHYKCTLCSKHFTNPMALRNHTRIHTQKKKYVCLTCGKAFRVASVLYNHQRVHRGDRFCCPDCGMSFRRRSGLHSHQCPTGQKSGTADLHSGGRDKCFKCDLCGRSYHHAGSLLNHKKTHSASLHHCTLCLQTFPDPVALDVHSQMRRHSCPECGKIFCLLSHLQSHKEVHDKDQTGSENSLSWDPKQKMIKEQSLPLSIRKMDSAGKVHVCEHCGRTYRHAGSLLNHKNSHKTGRFSCSVCRKEFTNLMSLKNHRRIHTEPKRYLCLECGKAFRLSSQLVCHRRIHTRERPFTSSACDRSFSGKSNPRHHEKMHHNDPQEQQSLSMDAEAFMDLDINAYL</sequence>
<feature type="domain" description="C2H2-type" evidence="12">
    <location>
        <begin position="1149"/>
        <end position="1176"/>
    </location>
</feature>
<proteinExistence type="predicted"/>
<keyword evidence="7" id="KW-0238">DNA-binding</keyword>